<organism evidence="2 3">
    <name type="scientific">Parascaris equorum</name>
    <name type="common">Equine roundworm</name>
    <dbReference type="NCBI Taxonomy" id="6256"/>
    <lineage>
        <taxon>Eukaryota</taxon>
        <taxon>Metazoa</taxon>
        <taxon>Ecdysozoa</taxon>
        <taxon>Nematoda</taxon>
        <taxon>Chromadorea</taxon>
        <taxon>Rhabditida</taxon>
        <taxon>Spirurina</taxon>
        <taxon>Ascaridomorpha</taxon>
        <taxon>Ascaridoidea</taxon>
        <taxon>Ascarididae</taxon>
        <taxon>Parascaris</taxon>
    </lineage>
</organism>
<feature type="compositionally biased region" description="Basic and acidic residues" evidence="1">
    <location>
        <begin position="122"/>
        <end position="135"/>
    </location>
</feature>
<feature type="compositionally biased region" description="Basic residues" evidence="1">
    <location>
        <begin position="85"/>
        <end position="99"/>
    </location>
</feature>
<evidence type="ECO:0000256" key="1">
    <source>
        <dbReference type="SAM" id="MobiDB-lite"/>
    </source>
</evidence>
<evidence type="ECO:0000313" key="3">
    <source>
        <dbReference type="WBParaSite" id="PEQ_0000134301-mRNA-1"/>
    </source>
</evidence>
<accession>A0A914R4Z9</accession>
<feature type="region of interest" description="Disordered" evidence="1">
    <location>
        <begin position="36"/>
        <end position="135"/>
    </location>
</feature>
<feature type="compositionally biased region" description="Basic and acidic residues" evidence="1">
    <location>
        <begin position="100"/>
        <end position="111"/>
    </location>
</feature>
<evidence type="ECO:0000313" key="2">
    <source>
        <dbReference type="Proteomes" id="UP000887564"/>
    </source>
</evidence>
<dbReference type="AlphaFoldDB" id="A0A914R4Z9"/>
<reference evidence="3" key="1">
    <citation type="submission" date="2022-11" db="UniProtKB">
        <authorList>
            <consortium name="WormBaseParasite"/>
        </authorList>
    </citation>
    <scope>IDENTIFICATION</scope>
</reference>
<proteinExistence type="predicted"/>
<sequence length="227" mass="26332">MKGNRQEIDVNISREFDVPTGKDALANKIEHLAKTIQDSAESTEHSKADSRYMTKEMQHEETKQSNEDIRKAGVVLFKHKEVQKHAKKERKRKKVQKKFTRQEVVKDRTETSKQSTEGSDEHEEKLSEDAEAHKKKADEIMNESMETEKHHYAEQRQDNKLAQGSFIAEKHPRQQLTILSKDIPIVSSASLSLVSPRYIKYLPTYQTVTFKDTFKDNYLQRANCIGQ</sequence>
<protein>
    <submittedName>
        <fullName evidence="3">Uncharacterized protein</fullName>
    </submittedName>
</protein>
<dbReference type="Proteomes" id="UP000887564">
    <property type="component" value="Unplaced"/>
</dbReference>
<name>A0A914R4Z9_PAREQ</name>
<dbReference type="WBParaSite" id="PEQ_0000134301-mRNA-1">
    <property type="protein sequence ID" value="PEQ_0000134301-mRNA-1"/>
    <property type="gene ID" value="PEQ_0000134301"/>
</dbReference>
<keyword evidence="2" id="KW-1185">Reference proteome</keyword>
<feature type="compositionally biased region" description="Basic and acidic residues" evidence="1">
    <location>
        <begin position="42"/>
        <end position="71"/>
    </location>
</feature>